<dbReference type="InterPro" id="IPR054491">
    <property type="entry name" value="MGH1-like_GH"/>
</dbReference>
<organism evidence="3 4">
    <name type="scientific">Modicisalibacter luteus</name>
    <dbReference type="NCBI Taxonomy" id="453962"/>
    <lineage>
        <taxon>Bacteria</taxon>
        <taxon>Pseudomonadati</taxon>
        <taxon>Pseudomonadota</taxon>
        <taxon>Gammaproteobacteria</taxon>
        <taxon>Oceanospirillales</taxon>
        <taxon>Halomonadaceae</taxon>
        <taxon>Modicisalibacter</taxon>
    </lineage>
</organism>
<keyword evidence="4" id="KW-1185">Reference proteome</keyword>
<evidence type="ECO:0000313" key="4">
    <source>
        <dbReference type="Proteomes" id="UP001595640"/>
    </source>
</evidence>
<dbReference type="EMBL" id="JBHRUH010000012">
    <property type="protein sequence ID" value="MFC3291990.1"/>
    <property type="molecule type" value="Genomic_DNA"/>
</dbReference>
<feature type="domain" description="Putative glycogen debranching enzyme N-terminal" evidence="1">
    <location>
        <begin position="27"/>
        <end position="219"/>
    </location>
</feature>
<dbReference type="InterPro" id="IPR032856">
    <property type="entry name" value="GDE_N_bis"/>
</dbReference>
<evidence type="ECO:0000259" key="2">
    <source>
        <dbReference type="Pfam" id="PF22422"/>
    </source>
</evidence>
<protein>
    <submittedName>
        <fullName evidence="3">Glycogen debranching N-terminal domain-containing protein</fullName>
    </submittedName>
</protein>
<dbReference type="SUPFAM" id="SSF48208">
    <property type="entry name" value="Six-hairpin glycosidases"/>
    <property type="match status" value="1"/>
</dbReference>
<gene>
    <name evidence="3" type="ORF">ACFOEI_07890</name>
</gene>
<evidence type="ECO:0000313" key="3">
    <source>
        <dbReference type="EMBL" id="MFC3291990.1"/>
    </source>
</evidence>
<feature type="domain" description="Mannosylglycerate hydrolase MGH1-like glycoside hydrolase" evidence="2">
    <location>
        <begin position="305"/>
        <end position="607"/>
    </location>
</feature>
<dbReference type="PANTHER" id="PTHR34987">
    <property type="entry name" value="C, PUTATIVE (AFU_ORTHOLOGUE AFUA_3G02880)-RELATED"/>
    <property type="match status" value="1"/>
</dbReference>
<sequence>MDDMIRVNEQWYVNASSSRADARTRVLKHGESFALFDRLGDILPVGLGEQGLYHEGTRYLSRLELDVDGQQPVLLNSAVSRDNQRFSVDQTLASTPHIAEDTVHLRRTKTLWHGVLYERITAKNYGNDTITLRLGMTLDGDYADIFEVRGNTRPQRGTGLEPSYGEREVCLGYHGLDARLRHTRVRFDRAPQSVEPHEAGHRLVFVLTLSPHQSQALTITVACDTDDTRQQVHDFDAVMQAHETRKDRDYALIGALYSDNEQFNEWLNRSAADLHMLVSETSHGPYPYAGVPWFSTAFGRDGLITALQTLWLAPDLARGVLGYLAATQSTTENVGKDATPGKILHETRDGEMARLGEVPFRHYYGSIDSTPLFVVLAEAYYARTGDRDFIENLWPAIEQALAWIDQHGDIDSDGFIEYEASRHGGLIQQGWKDSADSVFNADGSDATGPIALCEVQGYVYAAKLGAARLAHLLGLTHQAEQLQAQAERLRQRFDEAFWCDDIGSYALALDGNKRPCKIRSSNAGHALWSGIALPSRAARLAETLLNDKSFNGFGIRTVAEGEARFNPMAYHNGSIWPHDNAMIAQGLARYGQHAAAVRVITGLFDAAMHMEDFRLPELFCGFAREPGQGPTRYPVACSPQAWAAGAVFHLLQACLGLHFSADAPRLRFDHPLLPTWINTLEIRSLRVGHAVLDLALARHENDVSVNVKRKQGDIQVSVLV</sequence>
<name>A0ABV7M0L7_9GAMM</name>
<dbReference type="Pfam" id="PF14742">
    <property type="entry name" value="GDE_N_bis"/>
    <property type="match status" value="1"/>
</dbReference>
<dbReference type="PANTHER" id="PTHR34987:SF4">
    <property type="entry name" value="ALPHA-L-RHAMNOSIDASE C-TERMINAL DOMAIN-CONTAINING PROTEIN"/>
    <property type="match status" value="1"/>
</dbReference>
<evidence type="ECO:0000259" key="1">
    <source>
        <dbReference type="Pfam" id="PF14742"/>
    </source>
</evidence>
<proteinExistence type="predicted"/>
<reference evidence="4" key="1">
    <citation type="journal article" date="2019" name="Int. J. Syst. Evol. Microbiol.">
        <title>The Global Catalogue of Microorganisms (GCM) 10K type strain sequencing project: providing services to taxonomists for standard genome sequencing and annotation.</title>
        <authorList>
            <consortium name="The Broad Institute Genomics Platform"/>
            <consortium name="The Broad Institute Genome Sequencing Center for Infectious Disease"/>
            <person name="Wu L."/>
            <person name="Ma J."/>
        </authorList>
    </citation>
    <scope>NUCLEOTIDE SEQUENCE [LARGE SCALE GENOMIC DNA]</scope>
    <source>
        <strain evidence="4">KCTC 12847</strain>
    </source>
</reference>
<dbReference type="InterPro" id="IPR008928">
    <property type="entry name" value="6-hairpin_glycosidase_sf"/>
</dbReference>
<dbReference type="InterPro" id="IPR012341">
    <property type="entry name" value="6hp_glycosidase-like_sf"/>
</dbReference>
<dbReference type="RefSeq" id="WP_019017442.1">
    <property type="nucleotide sequence ID" value="NZ_BMXD01000003.1"/>
</dbReference>
<comment type="caution">
    <text evidence="3">The sequence shown here is derived from an EMBL/GenBank/DDBJ whole genome shotgun (WGS) entry which is preliminary data.</text>
</comment>
<dbReference type="Proteomes" id="UP001595640">
    <property type="component" value="Unassembled WGS sequence"/>
</dbReference>
<dbReference type="Gene3D" id="1.50.10.10">
    <property type="match status" value="1"/>
</dbReference>
<accession>A0ABV7M0L7</accession>
<dbReference type="Pfam" id="PF22422">
    <property type="entry name" value="MGH1-like_GH"/>
    <property type="match status" value="1"/>
</dbReference>